<dbReference type="Gene3D" id="3.50.50.60">
    <property type="entry name" value="FAD/NAD(P)-binding domain"/>
    <property type="match status" value="1"/>
</dbReference>
<dbReference type="InterPro" id="IPR006076">
    <property type="entry name" value="FAD-dep_OxRdtase"/>
</dbReference>
<protein>
    <submittedName>
        <fullName evidence="2">FAD-binding oxidoreductase</fullName>
    </submittedName>
</protein>
<dbReference type="Gene3D" id="3.30.9.10">
    <property type="entry name" value="D-Amino Acid Oxidase, subunit A, domain 2"/>
    <property type="match status" value="1"/>
</dbReference>
<feature type="domain" description="FAD dependent oxidoreductase" evidence="1">
    <location>
        <begin position="14"/>
        <end position="373"/>
    </location>
</feature>
<dbReference type="InterPro" id="IPR036188">
    <property type="entry name" value="FAD/NAD-bd_sf"/>
</dbReference>
<sequence length="376" mass="41709">MLSFWETESFLHYDVIIIGSGIVGLSTAISLKEKAPEKSVLLLERGLFPSGASTRNAGFASFGSLTELLSDLQHTPPETVLALTEKRWRGLARLRERLPDEVMDYQHTGGFELLSEKQLPALESIEKVNEVLRPLFPEGTYTNRPDLVKTLGFNLEKVKTIVHNPYEGHLHTGKLMKALLQLAQEKGVEIRTGAEVMEIKETGSGVCVYVQDPVRKTVPFQAQKVAVCTNAFSQRLLPDLCVTPGRGQVIITKPIPDLKFKGAFHFDEGYYYLRNVGQRVLFGGGRNLAFQAEATTDISYNETILAELEKLLAEVILPGQKFEIEQRWSGIMGFTEDKQPIIRKTSDRIVVGFACNGIGVSLSSTAGDEIAELLQQ</sequence>
<dbReference type="PANTHER" id="PTHR13847:SF281">
    <property type="entry name" value="FAD DEPENDENT OXIDOREDUCTASE DOMAIN-CONTAINING PROTEIN"/>
    <property type="match status" value="1"/>
</dbReference>
<accession>A0ABS1BZ87</accession>
<comment type="caution">
    <text evidence="2">The sequence shown here is derived from an EMBL/GenBank/DDBJ whole genome shotgun (WGS) entry which is preliminary data.</text>
</comment>
<dbReference type="Proteomes" id="UP000644147">
    <property type="component" value="Unassembled WGS sequence"/>
</dbReference>
<dbReference type="EMBL" id="JAEHFX010000002">
    <property type="protein sequence ID" value="MBK0402477.1"/>
    <property type="molecule type" value="Genomic_DNA"/>
</dbReference>
<evidence type="ECO:0000259" key="1">
    <source>
        <dbReference type="Pfam" id="PF01266"/>
    </source>
</evidence>
<proteinExistence type="predicted"/>
<evidence type="ECO:0000313" key="3">
    <source>
        <dbReference type="Proteomes" id="UP000644147"/>
    </source>
</evidence>
<gene>
    <name evidence="2" type="ORF">I5M27_05735</name>
</gene>
<name>A0ABS1BZ87_9BACT</name>
<evidence type="ECO:0000313" key="2">
    <source>
        <dbReference type="EMBL" id="MBK0402477.1"/>
    </source>
</evidence>
<dbReference type="Pfam" id="PF01266">
    <property type="entry name" value="DAO"/>
    <property type="match status" value="1"/>
</dbReference>
<reference evidence="2 3" key="1">
    <citation type="submission" date="2020-12" db="EMBL/GenBank/DDBJ databases">
        <title>Bacterial novel species Adhaeribacter sp. BT258 isolated from soil.</title>
        <authorList>
            <person name="Jung H.-Y."/>
        </authorList>
    </citation>
    <scope>NUCLEOTIDE SEQUENCE [LARGE SCALE GENOMIC DNA]</scope>
    <source>
        <strain evidence="2 3">BT258</strain>
    </source>
</reference>
<dbReference type="SUPFAM" id="SSF51971">
    <property type="entry name" value="Nucleotide-binding domain"/>
    <property type="match status" value="1"/>
</dbReference>
<dbReference type="RefSeq" id="WP_200505222.1">
    <property type="nucleotide sequence ID" value="NZ_JAEHFX010000002.1"/>
</dbReference>
<organism evidence="2 3">
    <name type="scientific">Adhaeribacter terrigena</name>
    <dbReference type="NCBI Taxonomy" id="2793070"/>
    <lineage>
        <taxon>Bacteria</taxon>
        <taxon>Pseudomonadati</taxon>
        <taxon>Bacteroidota</taxon>
        <taxon>Cytophagia</taxon>
        <taxon>Cytophagales</taxon>
        <taxon>Hymenobacteraceae</taxon>
        <taxon>Adhaeribacter</taxon>
    </lineage>
</organism>
<keyword evidence="3" id="KW-1185">Reference proteome</keyword>
<dbReference type="PANTHER" id="PTHR13847">
    <property type="entry name" value="SARCOSINE DEHYDROGENASE-RELATED"/>
    <property type="match status" value="1"/>
</dbReference>